<reference evidence="8 9" key="1">
    <citation type="submission" date="2013-09" db="EMBL/GenBank/DDBJ databases">
        <title>Genome sequencing of Arenimonas malthae.</title>
        <authorList>
            <person name="Chen F."/>
            <person name="Wang G."/>
        </authorList>
    </citation>
    <scope>NUCLEOTIDE SEQUENCE [LARGE SCALE GENOMIC DNA]</scope>
    <source>
        <strain evidence="8 9">CC-JY-1</strain>
    </source>
</reference>
<dbReference type="STRING" id="1384054.N790_13620"/>
<keyword evidence="4" id="KW-0319">Glycerol metabolism</keyword>
<dbReference type="eggNOG" id="COG0584">
    <property type="taxonomic scope" value="Bacteria"/>
</dbReference>
<accession>A0A091BM51</accession>
<dbReference type="InterPro" id="IPR017946">
    <property type="entry name" value="PLC-like_Pdiesterase_TIM-brl"/>
</dbReference>
<protein>
    <recommendedName>
        <fullName evidence="2">glycerophosphodiester phosphodiesterase</fullName>
        <ecNumber evidence="2">3.1.4.46</ecNumber>
    </recommendedName>
</protein>
<dbReference type="GO" id="GO:0042597">
    <property type="term" value="C:periplasmic space"/>
    <property type="evidence" value="ECO:0007669"/>
    <property type="project" value="TreeGrafter"/>
</dbReference>
<dbReference type="EMBL" id="AVCH01000025">
    <property type="protein sequence ID" value="KFN51879.1"/>
    <property type="molecule type" value="Genomic_DNA"/>
</dbReference>
<dbReference type="SUPFAM" id="SSF51695">
    <property type="entry name" value="PLC-like phosphodiesterases"/>
    <property type="match status" value="1"/>
</dbReference>
<keyword evidence="3" id="KW-0732">Signal</keyword>
<evidence type="ECO:0000259" key="7">
    <source>
        <dbReference type="PROSITE" id="PS51704"/>
    </source>
</evidence>
<gene>
    <name evidence="8" type="ORF">N790_13620</name>
</gene>
<dbReference type="GO" id="GO:0006629">
    <property type="term" value="P:lipid metabolic process"/>
    <property type="evidence" value="ECO:0007669"/>
    <property type="project" value="InterPro"/>
</dbReference>
<dbReference type="PANTHER" id="PTHR43620:SF7">
    <property type="entry name" value="GLYCEROPHOSPHODIESTER PHOSPHODIESTERASE GDPD5-RELATED"/>
    <property type="match status" value="1"/>
</dbReference>
<sequence length="365" mass="39185">MSPRLAIAALAALGLAACQSLPRAEAGAMPEPFEMQVIAHRGASAWLPEHTLAAYARAIADGADAVEPDLVMTRDGVLVARHENEISGTTDVATRPEFADRKARRQVDGEWVEGWFTEDFSLAELKTLRARERLPQLRSTANDGRFEVPTFDEILALVAAESEQRGRVVGLVPEIKHPTYFAARGLAMEQPLLGALAAHAYTRRAPVLIQSFETANLRALRAAVPRGGNIRLLQLVGAPDAAPYDTVAAGKPVPYAQLVSPDGLRDVADYADALGPPYAMLQLQPRGDGGRSALVDAAHAAGLQVVAYTFRPENHFLEPRFRDDAGPAARNEAGSVREIRSYLAAGLDAFFTDDPALGRAAVDGR</sequence>
<dbReference type="PROSITE" id="PS51704">
    <property type="entry name" value="GP_PDE"/>
    <property type="match status" value="1"/>
</dbReference>
<dbReference type="InterPro" id="IPR030395">
    <property type="entry name" value="GP_PDE_dom"/>
</dbReference>
<dbReference type="RefSeq" id="WP_425388017.1">
    <property type="nucleotide sequence ID" value="NZ_AVCH01000025.1"/>
</dbReference>
<dbReference type="EC" id="3.1.4.46" evidence="2"/>
<dbReference type="PANTHER" id="PTHR43620">
    <property type="entry name" value="GLYCEROPHOSPHORYL DIESTER PHOSPHODIESTERASE"/>
    <property type="match status" value="1"/>
</dbReference>
<evidence type="ECO:0000256" key="3">
    <source>
        <dbReference type="ARBA" id="ARBA00022729"/>
    </source>
</evidence>
<dbReference type="PROSITE" id="PS51257">
    <property type="entry name" value="PROKAR_LIPOPROTEIN"/>
    <property type="match status" value="1"/>
</dbReference>
<evidence type="ECO:0000313" key="9">
    <source>
        <dbReference type="Proteomes" id="UP000029392"/>
    </source>
</evidence>
<proteinExistence type="inferred from homology"/>
<evidence type="ECO:0000256" key="1">
    <source>
        <dbReference type="ARBA" id="ARBA00007277"/>
    </source>
</evidence>
<dbReference type="Pfam" id="PF03009">
    <property type="entry name" value="GDPD"/>
    <property type="match status" value="1"/>
</dbReference>
<dbReference type="GO" id="GO:0006071">
    <property type="term" value="P:glycerol metabolic process"/>
    <property type="evidence" value="ECO:0007669"/>
    <property type="project" value="UniProtKB-KW"/>
</dbReference>
<dbReference type="PATRIC" id="fig|1384054.3.peg.468"/>
<evidence type="ECO:0000256" key="4">
    <source>
        <dbReference type="ARBA" id="ARBA00022798"/>
    </source>
</evidence>
<keyword evidence="9" id="KW-1185">Reference proteome</keyword>
<organism evidence="8 9">
    <name type="scientific">Arenimonas malthae CC-JY-1</name>
    <dbReference type="NCBI Taxonomy" id="1384054"/>
    <lineage>
        <taxon>Bacteria</taxon>
        <taxon>Pseudomonadati</taxon>
        <taxon>Pseudomonadota</taxon>
        <taxon>Gammaproteobacteria</taxon>
        <taxon>Lysobacterales</taxon>
        <taxon>Lysobacteraceae</taxon>
        <taxon>Arenimonas</taxon>
    </lineage>
</organism>
<dbReference type="Proteomes" id="UP000029392">
    <property type="component" value="Unassembled WGS sequence"/>
</dbReference>
<dbReference type="Gene3D" id="3.20.20.190">
    <property type="entry name" value="Phosphatidylinositol (PI) phosphodiesterase"/>
    <property type="match status" value="1"/>
</dbReference>
<comment type="catalytic activity">
    <reaction evidence="6">
        <text>a sn-glycero-3-phosphodiester + H2O = an alcohol + sn-glycerol 3-phosphate + H(+)</text>
        <dbReference type="Rhea" id="RHEA:12969"/>
        <dbReference type="ChEBI" id="CHEBI:15377"/>
        <dbReference type="ChEBI" id="CHEBI:15378"/>
        <dbReference type="ChEBI" id="CHEBI:30879"/>
        <dbReference type="ChEBI" id="CHEBI:57597"/>
        <dbReference type="ChEBI" id="CHEBI:83408"/>
        <dbReference type="EC" id="3.1.4.46"/>
    </reaction>
</comment>
<comment type="similarity">
    <text evidence="1">Belongs to the glycerophosphoryl diester phosphodiesterase family.</text>
</comment>
<dbReference type="GO" id="GO:0008889">
    <property type="term" value="F:glycerophosphodiester phosphodiesterase activity"/>
    <property type="evidence" value="ECO:0007669"/>
    <property type="project" value="UniProtKB-EC"/>
</dbReference>
<comment type="caution">
    <text evidence="8">The sequence shown here is derived from an EMBL/GenBank/DDBJ whole genome shotgun (WGS) entry which is preliminary data.</text>
</comment>
<evidence type="ECO:0000313" key="8">
    <source>
        <dbReference type="EMBL" id="KFN51879.1"/>
    </source>
</evidence>
<feature type="domain" description="GP-PDE" evidence="7">
    <location>
        <begin position="35"/>
        <end position="362"/>
    </location>
</feature>
<name>A0A091BM51_9GAMM</name>
<evidence type="ECO:0000256" key="5">
    <source>
        <dbReference type="ARBA" id="ARBA00022801"/>
    </source>
</evidence>
<dbReference type="AlphaFoldDB" id="A0A091BM51"/>
<keyword evidence="5" id="KW-0378">Hydrolase</keyword>
<evidence type="ECO:0000256" key="2">
    <source>
        <dbReference type="ARBA" id="ARBA00012247"/>
    </source>
</evidence>
<evidence type="ECO:0000256" key="6">
    <source>
        <dbReference type="ARBA" id="ARBA00047512"/>
    </source>
</evidence>